<reference evidence="1" key="1">
    <citation type="journal article" date="2021" name="Environ. Microbiol.">
        <title>Gene family expansions and transcriptome signatures uncover fungal adaptations to wood decay.</title>
        <authorList>
            <person name="Hage H."/>
            <person name="Miyauchi S."/>
            <person name="Viragh M."/>
            <person name="Drula E."/>
            <person name="Min B."/>
            <person name="Chaduli D."/>
            <person name="Navarro D."/>
            <person name="Favel A."/>
            <person name="Norest M."/>
            <person name="Lesage-Meessen L."/>
            <person name="Balint B."/>
            <person name="Merenyi Z."/>
            <person name="de Eugenio L."/>
            <person name="Morin E."/>
            <person name="Martinez A.T."/>
            <person name="Baldrian P."/>
            <person name="Stursova M."/>
            <person name="Martinez M.J."/>
            <person name="Novotny C."/>
            <person name="Magnuson J.K."/>
            <person name="Spatafora J.W."/>
            <person name="Maurice S."/>
            <person name="Pangilinan J."/>
            <person name="Andreopoulos W."/>
            <person name="LaButti K."/>
            <person name="Hundley H."/>
            <person name="Na H."/>
            <person name="Kuo A."/>
            <person name="Barry K."/>
            <person name="Lipzen A."/>
            <person name="Henrissat B."/>
            <person name="Riley R."/>
            <person name="Ahrendt S."/>
            <person name="Nagy L.G."/>
            <person name="Grigoriev I.V."/>
            <person name="Martin F."/>
            <person name="Rosso M.N."/>
        </authorList>
    </citation>
    <scope>NUCLEOTIDE SEQUENCE</scope>
    <source>
        <strain evidence="1">CBS 384.51</strain>
    </source>
</reference>
<evidence type="ECO:0000313" key="2">
    <source>
        <dbReference type="Proteomes" id="UP001055072"/>
    </source>
</evidence>
<keyword evidence="2" id="KW-1185">Reference proteome</keyword>
<accession>A0ACB8TW56</accession>
<gene>
    <name evidence="1" type="ORF">BDY19DRAFT_961755</name>
</gene>
<evidence type="ECO:0000313" key="1">
    <source>
        <dbReference type="EMBL" id="KAI0086179.1"/>
    </source>
</evidence>
<proteinExistence type="predicted"/>
<dbReference type="Proteomes" id="UP001055072">
    <property type="component" value="Unassembled WGS sequence"/>
</dbReference>
<comment type="caution">
    <text evidence="1">The sequence shown here is derived from an EMBL/GenBank/DDBJ whole genome shotgun (WGS) entry which is preliminary data.</text>
</comment>
<dbReference type="EMBL" id="MU274925">
    <property type="protein sequence ID" value="KAI0086179.1"/>
    <property type="molecule type" value="Genomic_DNA"/>
</dbReference>
<sequence length="320" mass="37610">MSTNQAEGRREDALVKQRTQMREEFERQKQNLIQETEKARPSSNRFVGQNDSMEDNLKKSTVGLVRLEEFQQRRKELEEAKAREAARTNELKDEQKKVKKRKKVAKSTLSFALDDGEEDGENGIGGGEDGEDDRPQKKSKSRKNPNVDTSFLPDREREEQERRDREQLRQEWLKKQEETKNEDIEITYSYWDGSGHRKSVMCKKGDEISTFLEKCRQQFPELRGISVDNLMYVKEDLIVPHHYTFYDFIVNKARGKSGPLFNFDVHDDVRLLADASVEKDESHAGKVVERSYYQRNKHIFPASRWEVYDPEKEYGKYTIA</sequence>
<protein>
    <submittedName>
        <fullName evidence="1">XAP5-domain-containing protein</fullName>
    </submittedName>
</protein>
<name>A0ACB8TW56_9APHY</name>
<organism evidence="1 2">
    <name type="scientific">Irpex rosettiformis</name>
    <dbReference type="NCBI Taxonomy" id="378272"/>
    <lineage>
        <taxon>Eukaryota</taxon>
        <taxon>Fungi</taxon>
        <taxon>Dikarya</taxon>
        <taxon>Basidiomycota</taxon>
        <taxon>Agaricomycotina</taxon>
        <taxon>Agaricomycetes</taxon>
        <taxon>Polyporales</taxon>
        <taxon>Irpicaceae</taxon>
        <taxon>Irpex</taxon>
    </lineage>
</organism>